<protein>
    <submittedName>
        <fullName evidence="1">DUF2935 domain-containing protein</fullName>
    </submittedName>
</protein>
<dbReference type="Proteomes" id="UP001652445">
    <property type="component" value="Unassembled WGS sequence"/>
</dbReference>
<evidence type="ECO:0000313" key="2">
    <source>
        <dbReference type="Proteomes" id="UP001652445"/>
    </source>
</evidence>
<dbReference type="RefSeq" id="WP_262688212.1">
    <property type="nucleotide sequence ID" value="NZ_JAOQIO010000121.1"/>
</dbReference>
<comment type="caution">
    <text evidence="1">The sequence shown here is derived from an EMBL/GenBank/DDBJ whole genome shotgun (WGS) entry which is preliminary data.</text>
</comment>
<dbReference type="Pfam" id="PF11155">
    <property type="entry name" value="DUF2935"/>
    <property type="match status" value="1"/>
</dbReference>
<reference evidence="1 2" key="1">
    <citation type="submission" date="2022-09" db="EMBL/GenBank/DDBJ databases">
        <authorList>
            <person name="Han X.L."/>
            <person name="Wang Q."/>
            <person name="Lu T."/>
        </authorList>
    </citation>
    <scope>NUCLEOTIDE SEQUENCE [LARGE SCALE GENOMIC DNA]</scope>
    <source>
        <strain evidence="1 2">WQ 127069</strain>
    </source>
</reference>
<evidence type="ECO:0000313" key="1">
    <source>
        <dbReference type="EMBL" id="MCU6797420.1"/>
    </source>
</evidence>
<keyword evidence="2" id="KW-1185">Reference proteome</keyword>
<dbReference type="EMBL" id="JAOQIO010000121">
    <property type="protein sequence ID" value="MCU6797420.1"/>
    <property type="molecule type" value="Genomic_DNA"/>
</dbReference>
<accession>A0ABT2URX3</accession>
<gene>
    <name evidence="1" type="ORF">OB236_35380</name>
</gene>
<name>A0ABT2URX3_9BACL</name>
<organism evidence="1 2">
    <name type="scientific">Paenibacillus baimaensis</name>
    <dbReference type="NCBI Taxonomy" id="2982185"/>
    <lineage>
        <taxon>Bacteria</taxon>
        <taxon>Bacillati</taxon>
        <taxon>Bacillota</taxon>
        <taxon>Bacilli</taxon>
        <taxon>Bacillales</taxon>
        <taxon>Paenibacillaceae</taxon>
        <taxon>Paenibacillus</taxon>
    </lineage>
</organism>
<sequence length="113" mass="13526">MARPLIAKSKMFEQHFNEFYLKAIELTGYLRTMRQRYPSFVRFHRDINLELTLFMAFLKELEQLELKEELLGSLNPLLPDHMYREECYYLNKLAHSGEISVPDCNPTTPRVER</sequence>
<proteinExistence type="predicted"/>
<dbReference type="Gene3D" id="1.20.1260.120">
    <property type="entry name" value="Protein of unknown function DUF2935"/>
    <property type="match status" value="1"/>
</dbReference>
<dbReference type="SUPFAM" id="SSF158430">
    <property type="entry name" value="Bacillus cereus metalloprotein-like"/>
    <property type="match status" value="1"/>
</dbReference>
<dbReference type="InterPro" id="IPR021328">
    <property type="entry name" value="CotB-like"/>
</dbReference>